<evidence type="ECO:0000256" key="3">
    <source>
        <dbReference type="SAM" id="Phobius"/>
    </source>
</evidence>
<comment type="similarity">
    <text evidence="1">Belongs to the glycosyl hydrolase 20 family.</text>
</comment>
<dbReference type="OrthoDB" id="9763537at2"/>
<keyword evidence="2" id="KW-0378">Hydrolase</keyword>
<name>A0A2Z4ICY5_9BACT</name>
<dbReference type="Gene3D" id="3.20.20.80">
    <property type="entry name" value="Glycosidases"/>
    <property type="match status" value="1"/>
</dbReference>
<dbReference type="AlphaFoldDB" id="A0A2Z4ICY5"/>
<dbReference type="InterPro" id="IPR015883">
    <property type="entry name" value="Glyco_hydro_20_cat"/>
</dbReference>
<keyword evidence="3" id="KW-1133">Transmembrane helix</keyword>
<protein>
    <submittedName>
        <fullName evidence="5">N-acetyl-beta-hexosaminidase</fullName>
    </submittedName>
</protein>
<dbReference type="EMBL" id="CP030041">
    <property type="protein sequence ID" value="AWW28871.1"/>
    <property type="molecule type" value="Genomic_DNA"/>
</dbReference>
<feature type="transmembrane region" description="Helical" evidence="3">
    <location>
        <begin position="20"/>
        <end position="37"/>
    </location>
</feature>
<keyword evidence="6" id="KW-1185">Reference proteome</keyword>
<proteinExistence type="inferred from homology"/>
<evidence type="ECO:0000313" key="5">
    <source>
        <dbReference type="EMBL" id="AWW28871.1"/>
    </source>
</evidence>
<dbReference type="Proteomes" id="UP000248688">
    <property type="component" value="Chromosome"/>
</dbReference>
<dbReference type="PANTHER" id="PTHR21040:SF8">
    <property type="entry name" value="BCDNA.GH04120"/>
    <property type="match status" value="1"/>
</dbReference>
<keyword evidence="3" id="KW-0812">Transmembrane</keyword>
<dbReference type="GO" id="GO:0004563">
    <property type="term" value="F:beta-N-acetylhexosaminidase activity"/>
    <property type="evidence" value="ECO:0007669"/>
    <property type="project" value="UniProtKB-ARBA"/>
</dbReference>
<organism evidence="5 6">
    <name type="scientific">Echinicola strongylocentroti</name>
    <dbReference type="NCBI Taxonomy" id="1795355"/>
    <lineage>
        <taxon>Bacteria</taxon>
        <taxon>Pseudomonadati</taxon>
        <taxon>Bacteroidota</taxon>
        <taxon>Cytophagia</taxon>
        <taxon>Cytophagales</taxon>
        <taxon>Cyclobacteriaceae</taxon>
        <taxon>Echinicola</taxon>
    </lineage>
</organism>
<evidence type="ECO:0000256" key="1">
    <source>
        <dbReference type="ARBA" id="ARBA00006285"/>
    </source>
</evidence>
<dbReference type="RefSeq" id="WP_112782292.1">
    <property type="nucleotide sequence ID" value="NZ_CP030041.1"/>
</dbReference>
<dbReference type="InterPro" id="IPR038901">
    <property type="entry name" value="HEXDC-like"/>
</dbReference>
<evidence type="ECO:0000313" key="6">
    <source>
        <dbReference type="Proteomes" id="UP000248688"/>
    </source>
</evidence>
<dbReference type="PANTHER" id="PTHR21040">
    <property type="entry name" value="BCDNA.GH04120"/>
    <property type="match status" value="1"/>
</dbReference>
<dbReference type="InterPro" id="IPR017853">
    <property type="entry name" value="GH"/>
</dbReference>
<sequence length="533" mass="62007">MVTNNYSNNWHKQSLPTLGVFRWIICLLFIFQAIAGYSQSKNDPGDSDFKVKGFHLDLRVQVMTPEALKHFAKQMAGFGFNTLVMEWEATYPFKEHLTIANQFSYSREELEDFIAYCDQLGIQVVPLQQSLGHVEYILRNPRYSVLKEDRKDISQLCPMKIAESEVLFQSLFKDLAATHNSDYIHIGGDETYLLGHCDLCSARVEEVGKSQLFVDHMKMIANLVIENGKTPLMWADIILKYPEAAAELPKETVFVDWNYGWKTNHFGDVSKLQDLGFTFWGAPSIRSHPDNWYMTNWSTHFNNQRDFIPYARASQYEGMIMTSWSTSGLYGFTWDVGYDVADMVQIRNTYPMSGFRILIASYAAAMSQLEEFRPQEFVVNYASERFGLNEKEANQLWEFLVFPRELISNAKPVKSKSVPEVKENYRQVSDPLFQLSPNQHEEEFDHFRLMANLRMLYLDYKEVDEVYNSPAFTKDLLPALTKQMEVILERSEELNKAFYKLNSGFLYDAEIEELNRQRVLPIKVLYHRLAKLK</sequence>
<gene>
    <name evidence="5" type="ORF">DN752_01280</name>
</gene>
<dbReference type="Pfam" id="PF00728">
    <property type="entry name" value="Glyco_hydro_20"/>
    <property type="match status" value="1"/>
</dbReference>
<dbReference type="KEGG" id="est:DN752_01280"/>
<feature type="domain" description="Glycoside hydrolase family 20 catalytic" evidence="4">
    <location>
        <begin position="102"/>
        <end position="278"/>
    </location>
</feature>
<keyword evidence="3" id="KW-0472">Membrane</keyword>
<evidence type="ECO:0000256" key="2">
    <source>
        <dbReference type="ARBA" id="ARBA00022801"/>
    </source>
</evidence>
<dbReference type="GO" id="GO:0005975">
    <property type="term" value="P:carbohydrate metabolic process"/>
    <property type="evidence" value="ECO:0007669"/>
    <property type="project" value="InterPro"/>
</dbReference>
<reference evidence="5 6" key="1">
    <citation type="submission" date="2018-06" db="EMBL/GenBank/DDBJ databases">
        <title>Echinicola strongylocentroti sp. nov., isolated from a sea urchin Strongylocentrotus intermedius.</title>
        <authorList>
            <person name="Bae S.S."/>
        </authorList>
    </citation>
    <scope>NUCLEOTIDE SEQUENCE [LARGE SCALE GENOMIC DNA]</scope>
    <source>
        <strain evidence="5 6">MEBiC08714</strain>
    </source>
</reference>
<accession>A0A2Z4ICY5</accession>
<evidence type="ECO:0000259" key="4">
    <source>
        <dbReference type="Pfam" id="PF00728"/>
    </source>
</evidence>
<dbReference type="SUPFAM" id="SSF51445">
    <property type="entry name" value="(Trans)glycosidases"/>
    <property type="match status" value="1"/>
</dbReference>